<evidence type="ECO:0000313" key="3">
    <source>
        <dbReference type="WBParaSite" id="maker-uti_cns_0005250-snap-gene-0.6-mRNA-1"/>
    </source>
</evidence>
<evidence type="ECO:0000313" key="2">
    <source>
        <dbReference type="Proteomes" id="UP000095280"/>
    </source>
</evidence>
<dbReference type="PANTHER" id="PTHR13715:SF99">
    <property type="entry name" value="INOSITOL 1,4,5-TRISPHOSPHATE RECEPTOR-LIKE PROTEIN A"/>
    <property type="match status" value="1"/>
</dbReference>
<dbReference type="GO" id="GO:0006816">
    <property type="term" value="P:calcium ion transport"/>
    <property type="evidence" value="ECO:0007669"/>
    <property type="project" value="InterPro"/>
</dbReference>
<dbReference type="Proteomes" id="UP000095280">
    <property type="component" value="Unplaced"/>
</dbReference>
<name>A0A1I8HB42_9PLAT</name>
<dbReference type="InterPro" id="IPR013662">
    <property type="entry name" value="RIH_assoc-dom"/>
</dbReference>
<proteinExistence type="predicted"/>
<dbReference type="AlphaFoldDB" id="A0A1I8HB42"/>
<dbReference type="WBParaSite" id="maker-uti_cns_0005250-snap-gene-0.6-mRNA-1">
    <property type="protein sequence ID" value="maker-uti_cns_0005250-snap-gene-0.6-mRNA-1"/>
    <property type="gene ID" value="maker-uti_cns_0005250-snap-gene-0.6"/>
</dbReference>
<feature type="domain" description="RyR/IP3R Homology associated" evidence="1">
    <location>
        <begin position="72"/>
        <end position="161"/>
    </location>
</feature>
<accession>A0A1I8HB42</accession>
<dbReference type="Pfam" id="PF08454">
    <property type="entry name" value="RIH_assoc"/>
    <property type="match status" value="1"/>
</dbReference>
<protein>
    <submittedName>
        <fullName evidence="3">RIH_assoc domain-containing protein</fullName>
    </submittedName>
</protein>
<organism evidence="2 3">
    <name type="scientific">Macrostomum lignano</name>
    <dbReference type="NCBI Taxonomy" id="282301"/>
    <lineage>
        <taxon>Eukaryota</taxon>
        <taxon>Metazoa</taxon>
        <taxon>Spiralia</taxon>
        <taxon>Lophotrochozoa</taxon>
        <taxon>Platyhelminthes</taxon>
        <taxon>Rhabditophora</taxon>
        <taxon>Macrostomorpha</taxon>
        <taxon>Macrostomida</taxon>
        <taxon>Macrostomidae</taxon>
        <taxon>Macrostomum</taxon>
    </lineage>
</organism>
<dbReference type="InterPro" id="IPR015925">
    <property type="entry name" value="Ryanodine_IP3_receptor"/>
</dbReference>
<keyword evidence="2" id="KW-1185">Reference proteome</keyword>
<evidence type="ECO:0000259" key="1">
    <source>
        <dbReference type="Pfam" id="PF08454"/>
    </source>
</evidence>
<dbReference type="PANTHER" id="PTHR13715">
    <property type="entry name" value="RYANODINE RECEPTOR AND IP3 RECEPTOR"/>
    <property type="match status" value="1"/>
</dbReference>
<sequence>TSSSRSPSRLCSPIFCPARGGTPATAVASLFLTRTAALARTRQDPLPEVAPTGTQTLLRLNKTDIEDLATQIVMEDENLQMKDDGHIELDYLREQPDNMKSYNLVSKTVEYLSLVYISVTRSNISLVTQLIKTLLEFSSGNLKNQIVCYDSKVCDYLNYLLRSQQIYNKCDFDEEMELKTAIAELIMALIEENIRCDKDSEAAGYAQILGENSNGYSKAKPNSVVVKDTIGPEVVLP</sequence>
<reference evidence="3" key="1">
    <citation type="submission" date="2016-11" db="UniProtKB">
        <authorList>
            <consortium name="WormBaseParasite"/>
        </authorList>
    </citation>
    <scope>IDENTIFICATION</scope>
</reference>